<proteinExistence type="predicted"/>
<organism evidence="2 3">
    <name type="scientific">Lacunisphaera limnophila</name>
    <dbReference type="NCBI Taxonomy" id="1838286"/>
    <lineage>
        <taxon>Bacteria</taxon>
        <taxon>Pseudomonadati</taxon>
        <taxon>Verrucomicrobiota</taxon>
        <taxon>Opitutia</taxon>
        <taxon>Opitutales</taxon>
        <taxon>Opitutaceae</taxon>
        <taxon>Lacunisphaera</taxon>
    </lineage>
</organism>
<evidence type="ECO:0000313" key="2">
    <source>
        <dbReference type="EMBL" id="AOS45973.1"/>
    </source>
</evidence>
<name>A0A1D8AYJ1_9BACT</name>
<gene>
    <name evidence="2" type="ORF">Verru16b_03064</name>
</gene>
<evidence type="ECO:0000256" key="1">
    <source>
        <dbReference type="SAM" id="SignalP"/>
    </source>
</evidence>
<dbReference type="AlphaFoldDB" id="A0A1D8AYJ1"/>
<dbReference type="RefSeq" id="WP_157772449.1">
    <property type="nucleotide sequence ID" value="NZ_CP016094.1"/>
</dbReference>
<protein>
    <submittedName>
        <fullName evidence="2">Uncharacterized protein</fullName>
    </submittedName>
</protein>
<feature type="signal peptide" evidence="1">
    <location>
        <begin position="1"/>
        <end position="22"/>
    </location>
</feature>
<feature type="chain" id="PRO_5009105457" evidence="1">
    <location>
        <begin position="23"/>
        <end position="251"/>
    </location>
</feature>
<dbReference type="EMBL" id="CP016094">
    <property type="protein sequence ID" value="AOS45973.1"/>
    <property type="molecule type" value="Genomic_DNA"/>
</dbReference>
<keyword evidence="1" id="KW-0732">Signal</keyword>
<dbReference type="Proteomes" id="UP000095228">
    <property type="component" value="Chromosome"/>
</dbReference>
<sequence>MKLRLPAGLALCLLLPFVPAQAQTPASPERAAAAQLLVFGRPAATATAADASATLADLVAGHRSSLQASAAARRDVLAIAARDTLGRPATEAELTAWAAGDAVTYAEGVKAITAWLAGQPEENRQVINRAYQLVIKREAYVEEYAYWQPRGTLPYVLLVGAIENWGERNQPGLMVTNGTPSLSVNSRFLRTLRLSPAVANEARTLLGLPVWSDVARLRNPGHHVVAVGAADLASVGGIHFMPTGGGPLAGE</sequence>
<reference evidence="2 3" key="1">
    <citation type="submission" date="2016-06" db="EMBL/GenBank/DDBJ databases">
        <title>Three novel species with peptidoglycan cell walls form the new genus Lacunisphaera gen. nov. in the family Opitutaceae of the verrucomicrobial subdivision 4.</title>
        <authorList>
            <person name="Rast P."/>
            <person name="Gloeckner I."/>
            <person name="Jogler M."/>
            <person name="Boedeker C."/>
            <person name="Jeske O."/>
            <person name="Wiegand S."/>
            <person name="Reinhardt R."/>
            <person name="Schumann P."/>
            <person name="Rohde M."/>
            <person name="Spring S."/>
            <person name="Gloeckner F.O."/>
            <person name="Jogler C."/>
        </authorList>
    </citation>
    <scope>NUCLEOTIDE SEQUENCE [LARGE SCALE GENOMIC DNA]</scope>
    <source>
        <strain evidence="2 3">IG16b</strain>
    </source>
</reference>
<keyword evidence="3" id="KW-1185">Reference proteome</keyword>
<evidence type="ECO:0000313" key="3">
    <source>
        <dbReference type="Proteomes" id="UP000095228"/>
    </source>
</evidence>
<accession>A0A1D8AYJ1</accession>
<dbReference type="OrthoDB" id="196972at2"/>
<dbReference type="KEGG" id="obg:Verru16b_03064"/>